<keyword evidence="2" id="KW-1185">Reference proteome</keyword>
<sequence>MNTGWQIQDKFLEIHSQWVTVIGEHLQDETGQILEYWRVEKADSVIILPIQNQQLILPPPTYRPGLGDKTLDFPGGRVPQGEEAVTVVPKILQRELGITADTISQLISLNTQGWAINSSFSNQRLFGFVVELKPTVQIPSNFVGAMYSINDDGIALLLNSLTCLQCRAVLLAWWTKRHFLTHVEYDKDDWNKDDWYE</sequence>
<dbReference type="Proteomes" id="UP000053372">
    <property type="component" value="Unassembled WGS sequence"/>
</dbReference>
<name>A0A0V8A0M1_9CYAN</name>
<dbReference type="Gene3D" id="3.90.79.10">
    <property type="entry name" value="Nucleoside Triphosphate Pyrophosphohydrolase"/>
    <property type="match status" value="1"/>
</dbReference>
<dbReference type="AlphaFoldDB" id="A0A0V8A0M1"/>
<evidence type="ECO:0000313" key="2">
    <source>
        <dbReference type="Proteomes" id="UP000053372"/>
    </source>
</evidence>
<gene>
    <name evidence="1" type="ORF">BC008_44795</name>
</gene>
<dbReference type="InterPro" id="IPR015797">
    <property type="entry name" value="NUDIX_hydrolase-like_dom_sf"/>
</dbReference>
<evidence type="ECO:0000313" key="1">
    <source>
        <dbReference type="EMBL" id="KST70324.1"/>
    </source>
</evidence>
<dbReference type="RefSeq" id="WP_058182919.1">
    <property type="nucleotide sequence ID" value="NZ_LMTZ01000001.1"/>
</dbReference>
<keyword evidence="1" id="KW-0378">Hydrolase</keyword>
<dbReference type="EMBL" id="LMTZ01000001">
    <property type="protein sequence ID" value="KST70324.1"/>
    <property type="molecule type" value="Genomic_DNA"/>
</dbReference>
<comment type="caution">
    <text evidence="1">The sequence shown here is derived from an EMBL/GenBank/DDBJ whole genome shotgun (WGS) entry which is preliminary data.</text>
</comment>
<reference evidence="1 2" key="1">
    <citation type="journal article" date="2015" name="Genome Announc.">
        <title>Draft Genome of the Euendolithic (true boring) Cyanobacterium Mastigocoleus testarum strain BC008.</title>
        <authorList>
            <person name="Guida B.S."/>
            <person name="Garcia-Pichel F."/>
        </authorList>
    </citation>
    <scope>NUCLEOTIDE SEQUENCE [LARGE SCALE GENOMIC DNA]</scope>
    <source>
        <strain evidence="1 2">BC008</strain>
    </source>
</reference>
<dbReference type="SUPFAM" id="SSF55811">
    <property type="entry name" value="Nudix"/>
    <property type="match status" value="1"/>
</dbReference>
<dbReference type="GO" id="GO:0016787">
    <property type="term" value="F:hydrolase activity"/>
    <property type="evidence" value="ECO:0007669"/>
    <property type="project" value="UniProtKB-KW"/>
</dbReference>
<organism evidence="1 2">
    <name type="scientific">Mastigocoleus testarum BC008</name>
    <dbReference type="NCBI Taxonomy" id="371196"/>
    <lineage>
        <taxon>Bacteria</taxon>
        <taxon>Bacillati</taxon>
        <taxon>Cyanobacteriota</taxon>
        <taxon>Cyanophyceae</taxon>
        <taxon>Nostocales</taxon>
        <taxon>Hapalosiphonaceae</taxon>
        <taxon>Mastigocoleus</taxon>
    </lineage>
</organism>
<protein>
    <submittedName>
        <fullName evidence="1">NUDIX hydrolase</fullName>
    </submittedName>
</protein>
<accession>A0A0V8A0M1</accession>
<proteinExistence type="predicted"/>
<dbReference type="OrthoDB" id="453003at2"/>